<organism evidence="12 13">
    <name type="scientific">Candidatus Caccoplasma merdipullorum</name>
    <dbReference type="NCBI Taxonomy" id="2840718"/>
    <lineage>
        <taxon>Bacteria</taxon>
        <taxon>Pseudomonadati</taxon>
        <taxon>Bacteroidota</taxon>
        <taxon>Bacteroidia</taxon>
        <taxon>Bacteroidales</taxon>
        <taxon>Bacteroidaceae</taxon>
        <taxon>Bacteroidaceae incertae sedis</taxon>
        <taxon>Candidatus Caccoplasma</taxon>
    </lineage>
</organism>
<dbReference type="Gene3D" id="1.10.150.130">
    <property type="match status" value="1"/>
</dbReference>
<dbReference type="Pfam" id="PF00589">
    <property type="entry name" value="Phage_integrase"/>
    <property type="match status" value="1"/>
</dbReference>
<evidence type="ECO:0000313" key="13">
    <source>
        <dbReference type="Proteomes" id="UP000823636"/>
    </source>
</evidence>
<dbReference type="InterPro" id="IPR044068">
    <property type="entry name" value="CB"/>
</dbReference>
<dbReference type="GO" id="GO:0015074">
    <property type="term" value="P:DNA integration"/>
    <property type="evidence" value="ECO:0007669"/>
    <property type="project" value="UniProtKB-KW"/>
</dbReference>
<reference evidence="12" key="1">
    <citation type="submission" date="2020-10" db="EMBL/GenBank/DDBJ databases">
        <authorList>
            <person name="Gilroy R."/>
        </authorList>
    </citation>
    <scope>NUCLEOTIDE SEQUENCE</scope>
    <source>
        <strain evidence="12">G3-4614</strain>
    </source>
</reference>
<protein>
    <submittedName>
        <fullName evidence="12">Tyrosine-type recombinase/integrase</fullName>
    </submittedName>
</protein>
<dbReference type="GO" id="GO:0007059">
    <property type="term" value="P:chromosome segregation"/>
    <property type="evidence" value="ECO:0007669"/>
    <property type="project" value="UniProtKB-KW"/>
</dbReference>
<keyword evidence="7" id="KW-0233">DNA recombination</keyword>
<dbReference type="Proteomes" id="UP000823636">
    <property type="component" value="Unassembled WGS sequence"/>
</dbReference>
<reference evidence="12" key="2">
    <citation type="journal article" date="2021" name="PeerJ">
        <title>Extensive microbial diversity within the chicken gut microbiome revealed by metagenomics and culture.</title>
        <authorList>
            <person name="Gilroy R."/>
            <person name="Ravi A."/>
            <person name="Getino M."/>
            <person name="Pursley I."/>
            <person name="Horton D.L."/>
            <person name="Alikhan N.F."/>
            <person name="Baker D."/>
            <person name="Gharbi K."/>
            <person name="Hall N."/>
            <person name="Watson M."/>
            <person name="Adriaenssens E.M."/>
            <person name="Foster-Nyarko E."/>
            <person name="Jarju S."/>
            <person name="Secka A."/>
            <person name="Antonio M."/>
            <person name="Oren A."/>
            <person name="Chaudhuri R.R."/>
            <person name="La Ragione R."/>
            <person name="Hildebrand F."/>
            <person name="Pallen M.J."/>
        </authorList>
    </citation>
    <scope>NUCLEOTIDE SEQUENCE</scope>
    <source>
        <strain evidence="12">G3-4614</strain>
    </source>
</reference>
<dbReference type="SUPFAM" id="SSF56349">
    <property type="entry name" value="DNA breaking-rejoining enzymes"/>
    <property type="match status" value="1"/>
</dbReference>
<dbReference type="GO" id="GO:0005737">
    <property type="term" value="C:cytoplasm"/>
    <property type="evidence" value="ECO:0007669"/>
    <property type="project" value="UniProtKB-SubCell"/>
</dbReference>
<keyword evidence="2" id="KW-0963">Cytoplasm</keyword>
<evidence type="ECO:0000256" key="7">
    <source>
        <dbReference type="ARBA" id="ARBA00023172"/>
    </source>
</evidence>
<dbReference type="InterPro" id="IPR004107">
    <property type="entry name" value="Integrase_SAM-like_N"/>
</dbReference>
<dbReference type="GO" id="GO:0003677">
    <property type="term" value="F:DNA binding"/>
    <property type="evidence" value="ECO:0007669"/>
    <property type="project" value="UniProtKB-UniRule"/>
</dbReference>
<dbReference type="InterPro" id="IPR002104">
    <property type="entry name" value="Integrase_catalytic"/>
</dbReference>
<feature type="domain" description="Core-binding (CB)" evidence="11">
    <location>
        <begin position="1"/>
        <end position="76"/>
    </location>
</feature>
<evidence type="ECO:0000256" key="1">
    <source>
        <dbReference type="ARBA" id="ARBA00004496"/>
    </source>
</evidence>
<sequence length="275" mass="30385">MRYEKNYSSHTVLSYGNDLKQFAAYLEARTGGETDLLSADTPLVRGFVSSLMEAGETARSAGRKLSSLRAFYRYLVKEGRMEASPAERVSKPRGGKTLPVFVKQSDMDAILDAPQDGPSFAEVRDRLIVSLLYHTGIRRAELIALRDGDADLASNTLRVTGKRNKQRIVPFGEELRRELEEYLRVRDKVTGGAACRTLFVRDNGEPLYPGLVYRVVTRMLGEQTTLAKCSPHVLRHTFASAMLNNGAGLTGRSSRSCSATGCRYPILSFPPICGI</sequence>
<comment type="caution">
    <text evidence="12">The sequence shown here is derived from an EMBL/GenBank/DDBJ whole genome shotgun (WGS) entry which is preliminary data.</text>
</comment>
<comment type="subcellular location">
    <subcellularLocation>
        <location evidence="1">Cytoplasm</location>
    </subcellularLocation>
</comment>
<dbReference type="InterPro" id="IPR050090">
    <property type="entry name" value="Tyrosine_recombinase_XerCD"/>
</dbReference>
<evidence type="ECO:0000256" key="5">
    <source>
        <dbReference type="ARBA" id="ARBA00022908"/>
    </source>
</evidence>
<evidence type="ECO:0000256" key="8">
    <source>
        <dbReference type="ARBA" id="ARBA00023306"/>
    </source>
</evidence>
<keyword evidence="3" id="KW-0132">Cell division</keyword>
<evidence type="ECO:0000256" key="9">
    <source>
        <dbReference type="PROSITE-ProRule" id="PRU01248"/>
    </source>
</evidence>
<evidence type="ECO:0000256" key="3">
    <source>
        <dbReference type="ARBA" id="ARBA00022618"/>
    </source>
</evidence>
<keyword evidence="4" id="KW-0159">Chromosome partition</keyword>
<evidence type="ECO:0000259" key="11">
    <source>
        <dbReference type="PROSITE" id="PS51900"/>
    </source>
</evidence>
<dbReference type="InterPro" id="IPR013762">
    <property type="entry name" value="Integrase-like_cat_sf"/>
</dbReference>
<dbReference type="EMBL" id="JADIMW010000039">
    <property type="protein sequence ID" value="MBO8438027.1"/>
    <property type="molecule type" value="Genomic_DNA"/>
</dbReference>
<dbReference type="InterPro" id="IPR010998">
    <property type="entry name" value="Integrase_recombinase_N"/>
</dbReference>
<keyword evidence="8" id="KW-0131">Cell cycle</keyword>
<dbReference type="PROSITE" id="PS51900">
    <property type="entry name" value="CB"/>
    <property type="match status" value="1"/>
</dbReference>
<proteinExistence type="predicted"/>
<dbReference type="PANTHER" id="PTHR30349:SF77">
    <property type="entry name" value="TYROSINE RECOMBINASE XERC"/>
    <property type="match status" value="1"/>
</dbReference>
<dbReference type="Gene3D" id="1.10.443.10">
    <property type="entry name" value="Intergrase catalytic core"/>
    <property type="match status" value="1"/>
</dbReference>
<evidence type="ECO:0000256" key="2">
    <source>
        <dbReference type="ARBA" id="ARBA00022490"/>
    </source>
</evidence>
<evidence type="ECO:0000313" key="12">
    <source>
        <dbReference type="EMBL" id="MBO8438027.1"/>
    </source>
</evidence>
<keyword evidence="6 9" id="KW-0238">DNA-binding</keyword>
<dbReference type="InterPro" id="IPR011010">
    <property type="entry name" value="DNA_brk_join_enz"/>
</dbReference>
<feature type="domain" description="Tyr recombinase" evidence="10">
    <location>
        <begin position="97"/>
        <end position="275"/>
    </location>
</feature>
<dbReference type="Pfam" id="PF02899">
    <property type="entry name" value="Phage_int_SAM_1"/>
    <property type="match status" value="1"/>
</dbReference>
<keyword evidence="5" id="KW-0229">DNA integration</keyword>
<name>A0A9D9E3H5_9BACT</name>
<gene>
    <name evidence="12" type="ORF">IAC54_03920</name>
</gene>
<dbReference type="PROSITE" id="PS51898">
    <property type="entry name" value="TYR_RECOMBINASE"/>
    <property type="match status" value="1"/>
</dbReference>
<dbReference type="AlphaFoldDB" id="A0A9D9E3H5"/>
<evidence type="ECO:0000259" key="10">
    <source>
        <dbReference type="PROSITE" id="PS51898"/>
    </source>
</evidence>
<dbReference type="GO" id="GO:0051301">
    <property type="term" value="P:cell division"/>
    <property type="evidence" value="ECO:0007669"/>
    <property type="project" value="UniProtKB-KW"/>
</dbReference>
<evidence type="ECO:0000256" key="4">
    <source>
        <dbReference type="ARBA" id="ARBA00022829"/>
    </source>
</evidence>
<evidence type="ECO:0000256" key="6">
    <source>
        <dbReference type="ARBA" id="ARBA00023125"/>
    </source>
</evidence>
<dbReference type="GO" id="GO:0006310">
    <property type="term" value="P:DNA recombination"/>
    <property type="evidence" value="ECO:0007669"/>
    <property type="project" value="UniProtKB-KW"/>
</dbReference>
<dbReference type="PANTHER" id="PTHR30349">
    <property type="entry name" value="PHAGE INTEGRASE-RELATED"/>
    <property type="match status" value="1"/>
</dbReference>
<accession>A0A9D9E3H5</accession>